<gene>
    <name evidence="2" type="ORF">TIFTF001_054042</name>
</gene>
<sequence length="96" mass="10742">MVVGIGTMGPILESDKSRAFTWTSCHRILLVWSTIGMREIEFALNSNPDRPRWNGGGRNPDQRGEVETQITILGEKPDHWAGRGTKPMEPQPRSQG</sequence>
<proteinExistence type="predicted"/>
<protein>
    <submittedName>
        <fullName evidence="2">Uncharacterized protein</fullName>
    </submittedName>
</protein>
<feature type="non-terminal residue" evidence="2">
    <location>
        <position position="1"/>
    </location>
</feature>
<reference evidence="2" key="1">
    <citation type="submission" date="2023-07" db="EMBL/GenBank/DDBJ databases">
        <title>draft genome sequence of fig (Ficus carica).</title>
        <authorList>
            <person name="Takahashi T."/>
            <person name="Nishimura K."/>
        </authorList>
    </citation>
    <scope>NUCLEOTIDE SEQUENCE</scope>
</reference>
<evidence type="ECO:0000313" key="3">
    <source>
        <dbReference type="Proteomes" id="UP001187192"/>
    </source>
</evidence>
<dbReference type="EMBL" id="BTGU01013844">
    <property type="protein sequence ID" value="GMN71133.1"/>
    <property type="molecule type" value="Genomic_DNA"/>
</dbReference>
<comment type="caution">
    <text evidence="2">The sequence shown here is derived from an EMBL/GenBank/DDBJ whole genome shotgun (WGS) entry which is preliminary data.</text>
</comment>
<accession>A0AA88JBW0</accession>
<dbReference type="AlphaFoldDB" id="A0AA88JBW0"/>
<organism evidence="2 3">
    <name type="scientific">Ficus carica</name>
    <name type="common">Common fig</name>
    <dbReference type="NCBI Taxonomy" id="3494"/>
    <lineage>
        <taxon>Eukaryota</taxon>
        <taxon>Viridiplantae</taxon>
        <taxon>Streptophyta</taxon>
        <taxon>Embryophyta</taxon>
        <taxon>Tracheophyta</taxon>
        <taxon>Spermatophyta</taxon>
        <taxon>Magnoliopsida</taxon>
        <taxon>eudicotyledons</taxon>
        <taxon>Gunneridae</taxon>
        <taxon>Pentapetalae</taxon>
        <taxon>rosids</taxon>
        <taxon>fabids</taxon>
        <taxon>Rosales</taxon>
        <taxon>Moraceae</taxon>
        <taxon>Ficeae</taxon>
        <taxon>Ficus</taxon>
    </lineage>
</organism>
<name>A0AA88JBW0_FICCA</name>
<evidence type="ECO:0000256" key="1">
    <source>
        <dbReference type="SAM" id="MobiDB-lite"/>
    </source>
</evidence>
<feature type="region of interest" description="Disordered" evidence="1">
    <location>
        <begin position="74"/>
        <end position="96"/>
    </location>
</feature>
<keyword evidence="3" id="KW-1185">Reference proteome</keyword>
<evidence type="ECO:0000313" key="2">
    <source>
        <dbReference type="EMBL" id="GMN71133.1"/>
    </source>
</evidence>
<dbReference type="Proteomes" id="UP001187192">
    <property type="component" value="Unassembled WGS sequence"/>
</dbReference>